<keyword evidence="11" id="KW-0969">Cilium</keyword>
<dbReference type="KEGG" id="mlut:JET14_10940"/>
<dbReference type="Proteomes" id="UP000596083">
    <property type="component" value="Chromosome"/>
</dbReference>
<dbReference type="InterPro" id="IPR022781">
    <property type="entry name" value="Flagellar_biosynth_FliO"/>
</dbReference>
<dbReference type="Pfam" id="PF04347">
    <property type="entry name" value="FliO"/>
    <property type="match status" value="1"/>
</dbReference>
<sequence length="124" mass="13779">MMGNMTFSNAIFDFPLLSLGVIVLAVLAIWFLLRHRPPSPFIKGGKNRRPRLYVVDAAAVDARRRVVLVRRDNVEHLVMIGGPNDILLETRIPAPIGTRHRPETAQPPAKSEQQAPAKAQPEAE</sequence>
<dbReference type="AlphaFoldDB" id="A0A7T7HGS8"/>
<proteinExistence type="inferred from homology"/>
<feature type="compositionally biased region" description="Low complexity" evidence="9">
    <location>
        <begin position="106"/>
        <end position="124"/>
    </location>
</feature>
<keyword evidence="11" id="KW-0966">Cell projection</keyword>
<accession>A0A7T7HGS8</accession>
<gene>
    <name evidence="11" type="ORF">JET14_10940</name>
</gene>
<comment type="subcellular location">
    <subcellularLocation>
        <location evidence="1">Bacterial flagellum basal body</location>
    </subcellularLocation>
    <subcellularLocation>
        <location evidence="2">Cell membrane</location>
    </subcellularLocation>
</comment>
<comment type="similarity">
    <text evidence="8">Belongs to the FliO/MopB family.</text>
</comment>
<dbReference type="GO" id="GO:0044781">
    <property type="term" value="P:bacterial-type flagellum organization"/>
    <property type="evidence" value="ECO:0007669"/>
    <property type="project" value="InterPro"/>
</dbReference>
<dbReference type="InterPro" id="IPR052205">
    <property type="entry name" value="FliO/MopB"/>
</dbReference>
<protein>
    <submittedName>
        <fullName evidence="11">Flagellar biosynthetic protein FliO</fullName>
    </submittedName>
</protein>
<keyword evidence="4 10" id="KW-0812">Transmembrane</keyword>
<dbReference type="PANTHER" id="PTHR38766">
    <property type="entry name" value="FLAGELLAR PROTEIN FLIO"/>
    <property type="match status" value="1"/>
</dbReference>
<feature type="region of interest" description="Disordered" evidence="9">
    <location>
        <begin position="97"/>
        <end position="124"/>
    </location>
</feature>
<evidence type="ECO:0000256" key="3">
    <source>
        <dbReference type="ARBA" id="ARBA00022475"/>
    </source>
</evidence>
<organism evidence="11 12">
    <name type="scientific">Martelella lutilitoris</name>
    <dbReference type="NCBI Taxonomy" id="2583532"/>
    <lineage>
        <taxon>Bacteria</taxon>
        <taxon>Pseudomonadati</taxon>
        <taxon>Pseudomonadota</taxon>
        <taxon>Alphaproteobacteria</taxon>
        <taxon>Hyphomicrobiales</taxon>
        <taxon>Aurantimonadaceae</taxon>
        <taxon>Martelella</taxon>
    </lineage>
</organism>
<evidence type="ECO:0000256" key="4">
    <source>
        <dbReference type="ARBA" id="ARBA00022692"/>
    </source>
</evidence>
<dbReference type="EMBL" id="CP066786">
    <property type="protein sequence ID" value="QQM28872.1"/>
    <property type="molecule type" value="Genomic_DNA"/>
</dbReference>
<keyword evidence="3" id="KW-1003">Cell membrane</keyword>
<evidence type="ECO:0000256" key="8">
    <source>
        <dbReference type="ARBA" id="ARBA00037937"/>
    </source>
</evidence>
<reference evidence="11 12" key="1">
    <citation type="submission" date="2020-12" db="EMBL/GenBank/DDBJ databases">
        <authorList>
            <person name="Zheng R.K."/>
            <person name="Sun C.M."/>
        </authorList>
    </citation>
    <scope>NUCLEOTIDE SEQUENCE [LARGE SCALE GENOMIC DNA]</scope>
    <source>
        <strain evidence="11 12">ZRK001</strain>
    </source>
</reference>
<evidence type="ECO:0000313" key="12">
    <source>
        <dbReference type="Proteomes" id="UP000596083"/>
    </source>
</evidence>
<evidence type="ECO:0000313" key="11">
    <source>
        <dbReference type="EMBL" id="QQM28872.1"/>
    </source>
</evidence>
<keyword evidence="6 10" id="KW-0472">Membrane</keyword>
<feature type="transmembrane region" description="Helical" evidence="10">
    <location>
        <begin position="12"/>
        <end position="33"/>
    </location>
</feature>
<keyword evidence="11" id="KW-0282">Flagellum</keyword>
<dbReference type="GO" id="GO:0005886">
    <property type="term" value="C:plasma membrane"/>
    <property type="evidence" value="ECO:0007669"/>
    <property type="project" value="UniProtKB-SubCell"/>
</dbReference>
<dbReference type="PANTHER" id="PTHR38766:SF1">
    <property type="entry name" value="FLAGELLAR PROTEIN FLIO"/>
    <property type="match status" value="1"/>
</dbReference>
<evidence type="ECO:0000256" key="1">
    <source>
        <dbReference type="ARBA" id="ARBA00004117"/>
    </source>
</evidence>
<name>A0A7T7HGS8_9HYPH</name>
<evidence type="ECO:0000256" key="10">
    <source>
        <dbReference type="SAM" id="Phobius"/>
    </source>
</evidence>
<dbReference type="GO" id="GO:0009425">
    <property type="term" value="C:bacterial-type flagellum basal body"/>
    <property type="evidence" value="ECO:0007669"/>
    <property type="project" value="UniProtKB-SubCell"/>
</dbReference>
<keyword evidence="5 10" id="KW-1133">Transmembrane helix</keyword>
<evidence type="ECO:0000256" key="9">
    <source>
        <dbReference type="SAM" id="MobiDB-lite"/>
    </source>
</evidence>
<evidence type="ECO:0000256" key="2">
    <source>
        <dbReference type="ARBA" id="ARBA00004236"/>
    </source>
</evidence>
<evidence type="ECO:0000256" key="6">
    <source>
        <dbReference type="ARBA" id="ARBA00023136"/>
    </source>
</evidence>
<evidence type="ECO:0000256" key="5">
    <source>
        <dbReference type="ARBA" id="ARBA00022989"/>
    </source>
</evidence>
<evidence type="ECO:0000256" key="7">
    <source>
        <dbReference type="ARBA" id="ARBA00023143"/>
    </source>
</evidence>
<keyword evidence="7" id="KW-0975">Bacterial flagellum</keyword>